<feature type="domain" description="Adaptor protein ClpS core" evidence="2">
    <location>
        <begin position="19"/>
        <end position="97"/>
    </location>
</feature>
<dbReference type="AlphaFoldDB" id="A0A2U8FCU8"/>
<comment type="similarity">
    <text evidence="1">Belongs to the ClpS family.</text>
</comment>
<organism evidence="3 6">
    <name type="scientific">Helicobacter apodemus</name>
    <dbReference type="NCBI Taxonomy" id="135569"/>
    <lineage>
        <taxon>Bacteria</taxon>
        <taxon>Pseudomonadati</taxon>
        <taxon>Campylobacterota</taxon>
        <taxon>Epsilonproteobacteria</taxon>
        <taxon>Campylobacterales</taxon>
        <taxon>Helicobacteraceae</taxon>
        <taxon>Helicobacter</taxon>
    </lineage>
</organism>
<evidence type="ECO:0000256" key="1">
    <source>
        <dbReference type="HAMAP-Rule" id="MF_00302"/>
    </source>
</evidence>
<evidence type="ECO:0000313" key="5">
    <source>
        <dbReference type="Proteomes" id="UP000029920"/>
    </source>
</evidence>
<dbReference type="EMBL" id="CP021886">
    <property type="protein sequence ID" value="AWI34042.1"/>
    <property type="molecule type" value="Genomic_DNA"/>
</dbReference>
<dbReference type="InterPro" id="IPR014719">
    <property type="entry name" value="Ribosomal_bL12_C/ClpS-like"/>
</dbReference>
<evidence type="ECO:0000313" key="6">
    <source>
        <dbReference type="Proteomes" id="UP000244890"/>
    </source>
</evidence>
<dbReference type="InterPro" id="IPR003769">
    <property type="entry name" value="ClpS_core"/>
</dbReference>
<dbReference type="GO" id="GO:0006508">
    <property type="term" value="P:proteolysis"/>
    <property type="evidence" value="ECO:0007669"/>
    <property type="project" value="UniProtKB-UniRule"/>
</dbReference>
<comment type="function">
    <text evidence="1">Involved in the modulation of the specificity of the ClpAP-mediated ATP-dependent protein degradation.</text>
</comment>
<reference evidence="4 5" key="1">
    <citation type="journal article" date="2014" name="Genome Announc.">
        <title>Draft genome sequences of eight enterohepatic helicobacter species isolated from both laboratory and wild rodents.</title>
        <authorList>
            <person name="Sheh A."/>
            <person name="Shen Z."/>
            <person name="Fox J.G."/>
        </authorList>
    </citation>
    <scope>NUCLEOTIDE SEQUENCE [LARGE SCALE GENOMIC DNA]</scope>
    <source>
        <strain evidence="4 5">MIT-03-7007</strain>
    </source>
</reference>
<dbReference type="EMBL" id="JRPC02000009">
    <property type="protein sequence ID" value="TLE16131.1"/>
    <property type="molecule type" value="Genomic_DNA"/>
</dbReference>
<evidence type="ECO:0000313" key="4">
    <source>
        <dbReference type="EMBL" id="TLE16131.1"/>
    </source>
</evidence>
<evidence type="ECO:0000259" key="2">
    <source>
        <dbReference type="Pfam" id="PF02617"/>
    </source>
</evidence>
<dbReference type="Pfam" id="PF02617">
    <property type="entry name" value="ClpS"/>
    <property type="match status" value="1"/>
</dbReference>
<accession>A0A2U8FCU8</accession>
<name>A0A2U8FCU8_9HELI</name>
<dbReference type="KEGG" id="had:CDV25_04085"/>
<keyword evidence="3" id="KW-0645">Protease</keyword>
<dbReference type="FunFam" id="3.30.1390.10:FF:000002">
    <property type="entry name" value="ATP-dependent Clp protease adapter protein ClpS"/>
    <property type="match status" value="1"/>
</dbReference>
<dbReference type="PANTHER" id="PTHR33473:SF19">
    <property type="entry name" value="ATP-DEPENDENT CLP PROTEASE ADAPTER PROTEIN CLPS"/>
    <property type="match status" value="1"/>
</dbReference>
<dbReference type="OrthoDB" id="9796121at2"/>
<dbReference type="HAMAP" id="MF_00302">
    <property type="entry name" value="ClpS"/>
    <property type="match status" value="1"/>
</dbReference>
<evidence type="ECO:0000313" key="3">
    <source>
        <dbReference type="EMBL" id="AWI34042.1"/>
    </source>
</evidence>
<dbReference type="RefSeq" id="WP_084590147.1">
    <property type="nucleotide sequence ID" value="NZ_CP021886.1"/>
</dbReference>
<sequence length="102" mass="12006">MPKQQMQLENNTEVLEKIQEPTRYKVILLNDDYTTQEFVMEILQSIFHKNLEESLNLMLQIHHNGKGVCGVYPYDIAETKAMQVRKKAKENEFPLRAILEKV</sequence>
<gene>
    <name evidence="1" type="primary">clpS</name>
    <name evidence="3" type="ORF">CDV25_04085</name>
    <name evidence="4" type="ORF">LS72_004295</name>
</gene>
<dbReference type="SUPFAM" id="SSF54736">
    <property type="entry name" value="ClpS-like"/>
    <property type="match status" value="1"/>
</dbReference>
<dbReference type="GO" id="GO:0008233">
    <property type="term" value="F:peptidase activity"/>
    <property type="evidence" value="ECO:0007669"/>
    <property type="project" value="UniProtKB-KW"/>
</dbReference>
<dbReference type="InterPro" id="IPR022935">
    <property type="entry name" value="ClpS"/>
</dbReference>
<dbReference type="PANTHER" id="PTHR33473">
    <property type="entry name" value="ATP-DEPENDENT CLP PROTEASE ADAPTER PROTEIN CLPS1, CHLOROPLASTIC"/>
    <property type="match status" value="1"/>
</dbReference>
<keyword evidence="3" id="KW-0378">Hydrolase</keyword>
<reference evidence="4" key="3">
    <citation type="submission" date="2018-04" db="EMBL/GenBank/DDBJ databases">
        <authorList>
            <person name="Sheh A."/>
            <person name="Shen Z."/>
            <person name="Mannion A.J."/>
            <person name="Fox J.G."/>
        </authorList>
    </citation>
    <scope>NUCLEOTIDE SEQUENCE</scope>
    <source>
        <strain evidence="4">MIT-03-7007</strain>
    </source>
</reference>
<dbReference type="Proteomes" id="UP000244890">
    <property type="component" value="Chromosome"/>
</dbReference>
<dbReference type="Proteomes" id="UP000029920">
    <property type="component" value="Unassembled WGS sequence"/>
</dbReference>
<comment type="subunit">
    <text evidence="1">Binds to the N-terminal domain of the chaperone ClpA.</text>
</comment>
<reference evidence="3 6" key="2">
    <citation type="submission" date="2017-06" db="EMBL/GenBank/DDBJ databases">
        <title>Complete genome of Helicobacter apodemus.</title>
        <authorList>
            <person name="Cho S."/>
        </authorList>
    </citation>
    <scope>NUCLEOTIDE SEQUENCE [LARGE SCALE GENOMIC DNA]</scope>
    <source>
        <strain evidence="3">SCJK1</strain>
        <strain evidence="6">SNUVETPUB-15-01</strain>
    </source>
</reference>
<dbReference type="GO" id="GO:0030163">
    <property type="term" value="P:protein catabolic process"/>
    <property type="evidence" value="ECO:0007669"/>
    <property type="project" value="InterPro"/>
</dbReference>
<keyword evidence="5" id="KW-1185">Reference proteome</keyword>
<protein>
    <recommendedName>
        <fullName evidence="1">ATP-dependent Clp protease adapter protein ClpS</fullName>
    </recommendedName>
</protein>
<dbReference type="Gene3D" id="3.30.1390.10">
    <property type="match status" value="1"/>
</dbReference>
<proteinExistence type="inferred from homology"/>